<dbReference type="Proteomes" id="UP000604825">
    <property type="component" value="Unassembled WGS sequence"/>
</dbReference>
<sequence length="668" mass="75142">MEERRKEARARLPHKVRDHLDADLSAHLVHLWNHSIEVEVGREVFVQCSVKLVSSSPEVVPLRGASLANPRWSTLGGDSRSFSQVLQAPPHPGKNMDWRTYPPYRFNQGFEGNRGAGFRTGWQGGEGRGYGDRDNRNQYRQTEPVPQEEQKEESIPNQKVGSTEVETSVNNTQIVANESQNTWEGDNGAREAPGKVGHIVSVCPNPMVCSRCHKEGHVGFHVIETTSNEEGIKDMSTTALVTVTSGQATARQIENEFKMKAGPNSSWRWFAKRVGESKYQMRFTNAQTIEDLAHFTEMRIRSAPEVVIKIEKWNPTTGSKGPLEVAWFRISNIPFEKRNERDQPKDDFPSPKKQMMDQIKQAGQSSEAGPSKNYSASKELRKVVINEYGSNFMKYKQDPLVTIEAKKALLDSKRDDIFQFDDFIGKSGSTKKMSTIMEDKEEVVERATCMSPVKGSQGGLKLRCLGEDGQEAEVNVMAMDTVNGNNNVKDSIQEASGDHDISTKETSQLEVMLEKAQTDNVQGPTEKLNAWENQANDLQAVMEKEQDVDKEGWSQWQDVRQSKRIKANGSFQQKMGEQAPSKNLQDMEDEDLENARMKLNEHSSAPVDQVINLEEDNLPLEDQNILEWGSEESEEEPLVLIASGVAKKGLSSYIKELIWDHKADFIGI</sequence>
<feature type="compositionally biased region" description="Polar residues" evidence="1">
    <location>
        <begin position="361"/>
        <end position="374"/>
    </location>
</feature>
<dbReference type="AlphaFoldDB" id="A0A811RRM0"/>
<keyword evidence="3" id="KW-1185">Reference proteome</keyword>
<organism evidence="2 3">
    <name type="scientific">Miscanthus lutarioriparius</name>
    <dbReference type="NCBI Taxonomy" id="422564"/>
    <lineage>
        <taxon>Eukaryota</taxon>
        <taxon>Viridiplantae</taxon>
        <taxon>Streptophyta</taxon>
        <taxon>Embryophyta</taxon>
        <taxon>Tracheophyta</taxon>
        <taxon>Spermatophyta</taxon>
        <taxon>Magnoliopsida</taxon>
        <taxon>Liliopsida</taxon>
        <taxon>Poales</taxon>
        <taxon>Poaceae</taxon>
        <taxon>PACMAD clade</taxon>
        <taxon>Panicoideae</taxon>
        <taxon>Andropogonodae</taxon>
        <taxon>Andropogoneae</taxon>
        <taxon>Saccharinae</taxon>
        <taxon>Miscanthus</taxon>
    </lineage>
</organism>
<dbReference type="PANTHER" id="PTHR33170:SF22">
    <property type="entry name" value="OS10G0417100 PROTEIN"/>
    <property type="match status" value="1"/>
</dbReference>
<evidence type="ECO:0000256" key="1">
    <source>
        <dbReference type="SAM" id="MobiDB-lite"/>
    </source>
</evidence>
<comment type="caution">
    <text evidence="2">The sequence shown here is derived from an EMBL/GenBank/DDBJ whole genome shotgun (WGS) entry which is preliminary data.</text>
</comment>
<reference evidence="2" key="1">
    <citation type="submission" date="2020-10" db="EMBL/GenBank/DDBJ databases">
        <authorList>
            <person name="Han B."/>
            <person name="Lu T."/>
            <person name="Zhao Q."/>
            <person name="Huang X."/>
            <person name="Zhao Y."/>
        </authorList>
    </citation>
    <scope>NUCLEOTIDE SEQUENCE</scope>
</reference>
<feature type="compositionally biased region" description="Polar residues" evidence="1">
    <location>
        <begin position="155"/>
        <end position="167"/>
    </location>
</feature>
<evidence type="ECO:0000313" key="2">
    <source>
        <dbReference type="EMBL" id="CAD6272485.1"/>
    </source>
</evidence>
<evidence type="ECO:0008006" key="4">
    <source>
        <dbReference type="Google" id="ProtNLM"/>
    </source>
</evidence>
<evidence type="ECO:0000313" key="3">
    <source>
        <dbReference type="Proteomes" id="UP000604825"/>
    </source>
</evidence>
<name>A0A811RRM0_9POAL</name>
<dbReference type="OrthoDB" id="695245at2759"/>
<gene>
    <name evidence="2" type="ORF">NCGR_LOCUS55760</name>
</gene>
<dbReference type="PANTHER" id="PTHR33170">
    <property type="entry name" value="DUF4283 DOMAIN-CONTAINING PROTEIN-RELATED"/>
    <property type="match status" value="1"/>
</dbReference>
<accession>A0A811RRM0</accession>
<feature type="region of interest" description="Disordered" evidence="1">
    <location>
        <begin position="115"/>
        <end position="167"/>
    </location>
</feature>
<proteinExistence type="predicted"/>
<feature type="compositionally biased region" description="Basic and acidic residues" evidence="1">
    <location>
        <begin position="336"/>
        <end position="350"/>
    </location>
</feature>
<feature type="region of interest" description="Disordered" evidence="1">
    <location>
        <begin position="336"/>
        <end position="374"/>
    </location>
</feature>
<protein>
    <recommendedName>
        <fullName evidence="4">DUF4283 domain-containing protein</fullName>
    </recommendedName>
</protein>
<dbReference type="EMBL" id="CAJGYO010000016">
    <property type="protein sequence ID" value="CAD6272485.1"/>
    <property type="molecule type" value="Genomic_DNA"/>
</dbReference>